<dbReference type="InterPro" id="IPR002121">
    <property type="entry name" value="HRDC_dom"/>
</dbReference>
<dbReference type="PANTHER" id="PTHR47649">
    <property type="entry name" value="RIBONUCLEASE D"/>
    <property type="match status" value="1"/>
</dbReference>
<comment type="function">
    <text evidence="6">Exonuclease involved in the 3' processing of various precursor tRNAs. Initiates hydrolysis at the 3'-terminus of an RNA molecule and releases 5'-mononucleotides.</text>
</comment>
<dbReference type="InterPro" id="IPR044876">
    <property type="entry name" value="HRDC_dom_sf"/>
</dbReference>
<accession>A0ABY7YPU6</accession>
<dbReference type="EMBL" id="CP118246">
    <property type="protein sequence ID" value="WDR03336.1"/>
    <property type="molecule type" value="Genomic_DNA"/>
</dbReference>
<organism evidence="9 10">
    <name type="scientific">Devosia algicola</name>
    <dbReference type="NCBI Taxonomy" id="3026418"/>
    <lineage>
        <taxon>Bacteria</taxon>
        <taxon>Pseudomonadati</taxon>
        <taxon>Pseudomonadota</taxon>
        <taxon>Alphaproteobacteria</taxon>
        <taxon>Hyphomicrobiales</taxon>
        <taxon>Devosiaceae</taxon>
        <taxon>Devosia</taxon>
    </lineage>
</organism>
<evidence type="ECO:0000256" key="5">
    <source>
        <dbReference type="ARBA" id="ARBA00022839"/>
    </source>
</evidence>
<dbReference type="SMART" id="SM00474">
    <property type="entry name" value="35EXOc"/>
    <property type="match status" value="1"/>
</dbReference>
<protein>
    <recommendedName>
        <fullName evidence="6">Ribonuclease D</fullName>
        <shortName evidence="6">RNase D</shortName>
        <ecNumber evidence="6">3.1.13.5</ecNumber>
    </recommendedName>
</protein>
<evidence type="ECO:0000256" key="6">
    <source>
        <dbReference type="HAMAP-Rule" id="MF_01899"/>
    </source>
</evidence>
<keyword evidence="1 6" id="KW-0963">Cytoplasm</keyword>
<keyword evidence="3 6" id="KW-0540">Nuclease</keyword>
<evidence type="ECO:0000256" key="4">
    <source>
        <dbReference type="ARBA" id="ARBA00022801"/>
    </source>
</evidence>
<dbReference type="InterPro" id="IPR002562">
    <property type="entry name" value="3'-5'_exonuclease_dom"/>
</dbReference>
<evidence type="ECO:0000256" key="2">
    <source>
        <dbReference type="ARBA" id="ARBA00022694"/>
    </source>
</evidence>
<dbReference type="Gene3D" id="1.10.150.80">
    <property type="entry name" value="HRDC domain"/>
    <property type="match status" value="1"/>
</dbReference>
<evidence type="ECO:0000313" key="10">
    <source>
        <dbReference type="Proteomes" id="UP001220530"/>
    </source>
</evidence>
<comment type="cofactor">
    <cofactor evidence="6">
        <name>a divalent metal cation</name>
        <dbReference type="ChEBI" id="CHEBI:60240"/>
    </cofactor>
</comment>
<dbReference type="CDD" id="cd06142">
    <property type="entry name" value="RNaseD_exo"/>
    <property type="match status" value="1"/>
</dbReference>
<dbReference type="InterPro" id="IPR012337">
    <property type="entry name" value="RNaseH-like_sf"/>
</dbReference>
<dbReference type="PANTHER" id="PTHR47649:SF1">
    <property type="entry name" value="RIBONUCLEASE D"/>
    <property type="match status" value="1"/>
</dbReference>
<feature type="domain" description="HRDC" evidence="8">
    <location>
        <begin position="208"/>
        <end position="289"/>
    </location>
</feature>
<dbReference type="InterPro" id="IPR036397">
    <property type="entry name" value="RNaseH_sf"/>
</dbReference>
<evidence type="ECO:0000256" key="3">
    <source>
        <dbReference type="ARBA" id="ARBA00022722"/>
    </source>
</evidence>
<comment type="subcellular location">
    <subcellularLocation>
        <location evidence="6">Cytoplasm</location>
    </subcellularLocation>
</comment>
<keyword evidence="2 6" id="KW-0819">tRNA processing</keyword>
<dbReference type="HAMAP" id="MF_01899">
    <property type="entry name" value="RNase_D"/>
    <property type="match status" value="1"/>
</dbReference>
<feature type="region of interest" description="Disordered" evidence="7">
    <location>
        <begin position="389"/>
        <end position="444"/>
    </location>
</feature>
<dbReference type="NCBIfam" id="TIGR01388">
    <property type="entry name" value="rnd"/>
    <property type="match status" value="1"/>
</dbReference>
<comment type="catalytic activity">
    <reaction evidence="6">
        <text>Exonucleolytic cleavage that removes extra residues from the 3'-terminus of tRNA to produce 5'-mononucleotides.</text>
        <dbReference type="EC" id="3.1.13.5"/>
    </reaction>
</comment>
<dbReference type="InterPro" id="IPR006292">
    <property type="entry name" value="RNase_D"/>
</dbReference>
<reference evidence="9 10" key="1">
    <citation type="submission" date="2023-02" db="EMBL/GenBank/DDBJ databases">
        <title>Devosia algicola sp. nov., isolated from the phycosphere of marine algae.</title>
        <authorList>
            <person name="Kim J.M."/>
            <person name="Lee J.K."/>
            <person name="Choi B.J."/>
            <person name="Bayburt H."/>
            <person name="Jeon C.O."/>
        </authorList>
    </citation>
    <scope>NUCLEOTIDE SEQUENCE [LARGE SCALE GENOMIC DNA]</scope>
    <source>
        <strain evidence="9 10">G20-9</strain>
    </source>
</reference>
<dbReference type="Pfam" id="PF00570">
    <property type="entry name" value="HRDC"/>
    <property type="match status" value="1"/>
</dbReference>
<dbReference type="Pfam" id="PF01612">
    <property type="entry name" value="DNA_pol_A_exo1"/>
    <property type="match status" value="1"/>
</dbReference>
<feature type="compositionally biased region" description="Pro residues" evidence="7">
    <location>
        <begin position="390"/>
        <end position="403"/>
    </location>
</feature>
<dbReference type="InterPro" id="IPR051086">
    <property type="entry name" value="RNase_D-like"/>
</dbReference>
<dbReference type="GO" id="GO:0033890">
    <property type="term" value="F:ribonuclease D activity"/>
    <property type="evidence" value="ECO:0007669"/>
    <property type="project" value="UniProtKB-EC"/>
</dbReference>
<dbReference type="EC" id="3.1.13.5" evidence="6"/>
<dbReference type="SUPFAM" id="SSF47819">
    <property type="entry name" value="HRDC-like"/>
    <property type="match status" value="2"/>
</dbReference>
<keyword evidence="10" id="KW-1185">Reference proteome</keyword>
<evidence type="ECO:0000313" key="9">
    <source>
        <dbReference type="EMBL" id="WDR03336.1"/>
    </source>
</evidence>
<evidence type="ECO:0000256" key="7">
    <source>
        <dbReference type="SAM" id="MobiDB-lite"/>
    </source>
</evidence>
<dbReference type="Gene3D" id="3.30.420.10">
    <property type="entry name" value="Ribonuclease H-like superfamily/Ribonuclease H"/>
    <property type="match status" value="1"/>
</dbReference>
<gene>
    <name evidence="6 9" type="primary">rnd</name>
    <name evidence="9" type="ORF">PSQ19_04105</name>
</gene>
<evidence type="ECO:0000259" key="8">
    <source>
        <dbReference type="PROSITE" id="PS50967"/>
    </source>
</evidence>
<dbReference type="SMART" id="SM00341">
    <property type="entry name" value="HRDC"/>
    <property type="match status" value="1"/>
</dbReference>
<dbReference type="SUPFAM" id="SSF53098">
    <property type="entry name" value="Ribonuclease H-like"/>
    <property type="match status" value="1"/>
</dbReference>
<keyword evidence="5 6" id="KW-0269">Exonuclease</keyword>
<evidence type="ECO:0000256" key="1">
    <source>
        <dbReference type="ARBA" id="ARBA00022490"/>
    </source>
</evidence>
<dbReference type="Proteomes" id="UP001220530">
    <property type="component" value="Chromosome"/>
</dbReference>
<proteinExistence type="inferred from homology"/>
<keyword evidence="4 6" id="KW-0378">Hydrolase</keyword>
<dbReference type="InterPro" id="IPR010997">
    <property type="entry name" value="HRDC-like_sf"/>
</dbReference>
<comment type="similarity">
    <text evidence="6">Belongs to the RNase D family.</text>
</comment>
<sequence>MELMTTTDALVAFCDQAAKFDFVTVDTEFLRETTYWPKLCLIQAATDDEVVLIDPLSPTMDLSPFFALLSNPNVAKVFHAARQDIEIFVKLTGSVPLNIFDTQVAASVCGFGDSVSYDNLVRSITSVTLDKSSRFTDWSARPLSEKQRLYAAADVTHLRDVYRELRTQVAATRRSGWVDDELTVLRSIDTYVVQPDRAWERLKLKINRPRDLAALKVLAAWREKRAQDSDQPRSRILKDDVLFELSMQRPLNPDAFERLRAVPRGFGRSAAASEIIGLLKTVEDISKEDLPKLPERYRGPSPKGAIGDLVRVLLKSVAEQNGVAARIIATSDDIDALVLDDEADVAPLRGWRRKALWRKRLWPLSMAELACVPRARALSNLRSSLTWLPRTPPPNSVRLPPEPRFACSPTRPRTGQDGCADVRRQETPDQPAATGPTLQPARQI</sequence>
<dbReference type="PROSITE" id="PS50967">
    <property type="entry name" value="HRDC"/>
    <property type="match status" value="1"/>
</dbReference>
<name>A0ABY7YPU6_9HYPH</name>